<sequence>MSNFWGTFQSLKLRNRKLTKMQTILYNKFMDQRKQITESKINIAGDHKTPIAEHIDRSYFQYFKKKIKSRDSENLLNDYKNVCIILLYALLNRTNVTFVTADRDILAILLVLSKSLAHDMTFTHMILSSLSEDDKRVILKRNYITRYFSFSEFKKIFNGVYGDIMNVYWKRDYVRFRVKLWDLKRQKYINDFSLNFNESVREMILNMHGPLSCHFAKNDTYGNWIHYHFWPPPPKSPDVLKVLLSLKKRNSLDNIQVPEIIHRETCKYAIDDAAGRLKEYYGFLL</sequence>
<organism evidence="1 2">
    <name type="scientific">Candidatus Magasanikbacteria bacterium CG10_big_fil_rev_8_21_14_0_10_40_10</name>
    <dbReference type="NCBI Taxonomy" id="1974648"/>
    <lineage>
        <taxon>Bacteria</taxon>
        <taxon>Candidatus Magasanikiibacteriota</taxon>
    </lineage>
</organism>
<reference evidence="2" key="1">
    <citation type="submission" date="2017-09" db="EMBL/GenBank/DDBJ databases">
        <title>Depth-based differentiation of microbial function through sediment-hosted aquifers and enrichment of novel symbionts in the deep terrestrial subsurface.</title>
        <authorList>
            <person name="Probst A.J."/>
            <person name="Ladd B."/>
            <person name="Jarett J.K."/>
            <person name="Geller-Mcgrath D.E."/>
            <person name="Sieber C.M.K."/>
            <person name="Emerson J.B."/>
            <person name="Anantharaman K."/>
            <person name="Thomas B.C."/>
            <person name="Malmstrom R."/>
            <person name="Stieglmeier M."/>
            <person name="Klingl A."/>
            <person name="Woyke T."/>
            <person name="Ryan C.M."/>
            <person name="Banfield J.F."/>
        </authorList>
    </citation>
    <scope>NUCLEOTIDE SEQUENCE [LARGE SCALE GENOMIC DNA]</scope>
</reference>
<proteinExistence type="predicted"/>
<evidence type="ECO:0000313" key="2">
    <source>
        <dbReference type="Proteomes" id="UP000231183"/>
    </source>
</evidence>
<comment type="caution">
    <text evidence="1">The sequence shown here is derived from an EMBL/GenBank/DDBJ whole genome shotgun (WGS) entry which is preliminary data.</text>
</comment>
<gene>
    <name evidence="1" type="ORF">COU31_02370</name>
</gene>
<dbReference type="Proteomes" id="UP000231183">
    <property type="component" value="Unassembled WGS sequence"/>
</dbReference>
<dbReference type="AlphaFoldDB" id="A0A2M6W429"/>
<accession>A0A2M6W429</accession>
<dbReference type="EMBL" id="PFBX01000022">
    <property type="protein sequence ID" value="PIT87559.1"/>
    <property type="molecule type" value="Genomic_DNA"/>
</dbReference>
<evidence type="ECO:0000313" key="1">
    <source>
        <dbReference type="EMBL" id="PIT87559.1"/>
    </source>
</evidence>
<protein>
    <submittedName>
        <fullName evidence="1">Uncharacterized protein</fullName>
    </submittedName>
</protein>
<name>A0A2M6W429_9BACT</name>